<evidence type="ECO:0000313" key="4">
    <source>
        <dbReference type="EMBL" id="KAL3050334.1"/>
    </source>
</evidence>
<name>A0ABD2G8A0_PAGBO</name>
<dbReference type="Pfam" id="PF13837">
    <property type="entry name" value="Myb_DNA-bind_4"/>
    <property type="match status" value="1"/>
</dbReference>
<feature type="domain" description="Myb/SANT-like DNA-binding" evidence="3">
    <location>
        <begin position="8"/>
        <end position="97"/>
    </location>
</feature>
<gene>
    <name evidence="4" type="ORF">OYC64_012384</name>
</gene>
<organism evidence="4 5">
    <name type="scientific">Pagothenia borchgrevinki</name>
    <name type="common">Bald rockcod</name>
    <name type="synonym">Trematomus borchgrevinki</name>
    <dbReference type="NCBI Taxonomy" id="8213"/>
    <lineage>
        <taxon>Eukaryota</taxon>
        <taxon>Metazoa</taxon>
        <taxon>Chordata</taxon>
        <taxon>Craniata</taxon>
        <taxon>Vertebrata</taxon>
        <taxon>Euteleostomi</taxon>
        <taxon>Actinopterygii</taxon>
        <taxon>Neopterygii</taxon>
        <taxon>Teleostei</taxon>
        <taxon>Neoteleostei</taxon>
        <taxon>Acanthomorphata</taxon>
        <taxon>Eupercaria</taxon>
        <taxon>Perciformes</taxon>
        <taxon>Notothenioidei</taxon>
        <taxon>Nototheniidae</taxon>
        <taxon>Pagothenia</taxon>
    </lineage>
</organism>
<dbReference type="PANTHER" id="PTHR47595">
    <property type="entry name" value="HEAT SHOCK 70 KDA PROTEIN 14"/>
    <property type="match status" value="1"/>
</dbReference>
<feature type="coiled-coil region" evidence="1">
    <location>
        <begin position="211"/>
        <end position="262"/>
    </location>
</feature>
<dbReference type="Proteomes" id="UP001619887">
    <property type="component" value="Unassembled WGS sequence"/>
</dbReference>
<feature type="region of interest" description="Disordered" evidence="2">
    <location>
        <begin position="143"/>
        <end position="164"/>
    </location>
</feature>
<dbReference type="EMBL" id="JBIYXZ010002081">
    <property type="protein sequence ID" value="KAL3050334.1"/>
    <property type="molecule type" value="Genomic_DNA"/>
</dbReference>
<keyword evidence="1" id="KW-0175">Coiled coil</keyword>
<comment type="caution">
    <text evidence="4">The sequence shown here is derived from an EMBL/GenBank/DDBJ whole genome shotgun (WGS) entry which is preliminary data.</text>
</comment>
<evidence type="ECO:0000313" key="5">
    <source>
        <dbReference type="Proteomes" id="UP001619887"/>
    </source>
</evidence>
<evidence type="ECO:0000259" key="3">
    <source>
        <dbReference type="Pfam" id="PF13837"/>
    </source>
</evidence>
<accession>A0ABD2G8A0</accession>
<evidence type="ECO:0000256" key="1">
    <source>
        <dbReference type="SAM" id="Coils"/>
    </source>
</evidence>
<dbReference type="PANTHER" id="PTHR47595:SF1">
    <property type="entry name" value="MYB_SANT-LIKE DNA-BINDING DOMAIN-CONTAINING PROTEIN"/>
    <property type="match status" value="1"/>
</dbReference>
<sequence>MANIRKSERWSDEEVSALLDIYAEDATQGMLLKPVPNSKMFDRCSNKLLEMEILHSAMACRLKIKKLRQDYKKTKDWNNKSGNDRRTSKWFDRLDALLGHRPSFSGTASSLDSGSMALEATPTADLEGDHDEGEENHQLSGLETSELGVEDQSACSSPLPATKRKGKRTQDALFFETVQALEDRRAVVNESLRGDQVVQFTKAQETEDKMLTSMERQAEVFQQQMERQQHQDEVWALRHEEASAQRERRQELRQERQDKRQAAFNTGFLEVLFQLVNNIKNNNVWVVRRIGG</sequence>
<dbReference type="Gene3D" id="1.10.10.60">
    <property type="entry name" value="Homeodomain-like"/>
    <property type="match status" value="1"/>
</dbReference>
<reference evidence="4 5" key="1">
    <citation type="journal article" date="2022" name="G3 (Bethesda)">
        <title>Evaluating Illumina-, Nanopore-, and PacBio-based genome assembly strategies with the bald notothen, Trematomus borchgrevinki.</title>
        <authorList>
            <person name="Rayamajhi N."/>
            <person name="Cheng C.C."/>
            <person name="Catchen J.M."/>
        </authorList>
    </citation>
    <scope>NUCLEOTIDE SEQUENCE [LARGE SCALE GENOMIC DNA]</scope>
    <source>
        <strain evidence="4">AGRC-2024</strain>
    </source>
</reference>
<evidence type="ECO:0000256" key="2">
    <source>
        <dbReference type="SAM" id="MobiDB-lite"/>
    </source>
</evidence>
<dbReference type="AlphaFoldDB" id="A0ABD2G8A0"/>
<dbReference type="InterPro" id="IPR044822">
    <property type="entry name" value="Myb_DNA-bind_4"/>
</dbReference>
<reference evidence="4 5" key="2">
    <citation type="journal article" date="2024" name="G3 (Bethesda)">
        <title>The genome of the cryopelagic Antarctic bald notothen, Trematomus borchgrevinki.</title>
        <authorList>
            <person name="Rayamajhi N."/>
            <person name="Rivera-Colon A.G."/>
            <person name="Minhas B.F."/>
            <person name="Cheng C.C."/>
            <person name="Catchen J.M."/>
        </authorList>
    </citation>
    <scope>NUCLEOTIDE SEQUENCE [LARGE SCALE GENOMIC DNA]</scope>
    <source>
        <strain evidence="4">AGRC-2024</strain>
    </source>
</reference>
<keyword evidence="5" id="KW-1185">Reference proteome</keyword>
<proteinExistence type="predicted"/>
<protein>
    <recommendedName>
        <fullName evidence="3">Myb/SANT-like DNA-binding domain-containing protein</fullName>
    </recommendedName>
</protein>